<dbReference type="PANTHER" id="PTHR43401">
    <property type="entry name" value="L-THREONINE 3-DEHYDROGENASE"/>
    <property type="match status" value="1"/>
</dbReference>
<keyword evidence="3 6" id="KW-0560">Oxidoreductase</keyword>
<proteinExistence type="inferred from homology"/>
<dbReference type="GO" id="GO:0003939">
    <property type="term" value="F:L-iditol 2-dehydrogenase (NAD+) activity"/>
    <property type="evidence" value="ECO:0007669"/>
    <property type="project" value="UniProtKB-EC"/>
</dbReference>
<dbReference type="AlphaFoldDB" id="A0A1E3AWA6"/>
<dbReference type="Pfam" id="PF00107">
    <property type="entry name" value="ADH_zinc_N"/>
    <property type="match status" value="1"/>
</dbReference>
<evidence type="ECO:0000256" key="1">
    <source>
        <dbReference type="ARBA" id="ARBA00022723"/>
    </source>
</evidence>
<dbReference type="SUPFAM" id="SSF51735">
    <property type="entry name" value="NAD(P)-binding Rossmann-fold domains"/>
    <property type="match status" value="1"/>
</dbReference>
<dbReference type="Gene3D" id="3.40.50.720">
    <property type="entry name" value="NAD(P)-binding Rossmann-like Domain"/>
    <property type="match status" value="1"/>
</dbReference>
<reference evidence="6 7" key="1">
    <citation type="submission" date="2016-07" db="EMBL/GenBank/DDBJ databases">
        <title>Characterization of isolates of Eisenbergiella tayi derived from blood cultures, using whole genome sequencing.</title>
        <authorList>
            <person name="Burdz T."/>
            <person name="Wiebe D."/>
            <person name="Huynh C."/>
            <person name="Bernard K."/>
        </authorList>
    </citation>
    <scope>NUCLEOTIDE SEQUENCE [LARGE SCALE GENOMIC DNA]</scope>
    <source>
        <strain evidence="6 7">NML 120489</strain>
    </source>
</reference>
<gene>
    <name evidence="6" type="primary">gutB_1</name>
    <name evidence="6" type="ORF">BEH84_00629</name>
</gene>
<comment type="caution">
    <text evidence="6">The sequence shown here is derived from an EMBL/GenBank/DDBJ whole genome shotgun (WGS) entry which is preliminary data.</text>
</comment>
<dbReference type="Pfam" id="PF08240">
    <property type="entry name" value="ADH_N"/>
    <property type="match status" value="1"/>
</dbReference>
<evidence type="ECO:0000256" key="3">
    <source>
        <dbReference type="ARBA" id="ARBA00023002"/>
    </source>
</evidence>
<accession>A0A1E3AWA6</accession>
<dbReference type="InterPro" id="IPR011032">
    <property type="entry name" value="GroES-like_sf"/>
</dbReference>
<dbReference type="SUPFAM" id="SSF50129">
    <property type="entry name" value="GroES-like"/>
    <property type="match status" value="1"/>
</dbReference>
<keyword evidence="1 4" id="KW-0479">Metal-binding</keyword>
<evidence type="ECO:0000313" key="6">
    <source>
        <dbReference type="EMBL" id="ODM12914.1"/>
    </source>
</evidence>
<dbReference type="InterPro" id="IPR036291">
    <property type="entry name" value="NAD(P)-bd_dom_sf"/>
</dbReference>
<evidence type="ECO:0000259" key="5">
    <source>
        <dbReference type="SMART" id="SM00829"/>
    </source>
</evidence>
<keyword evidence="2 4" id="KW-0862">Zinc</keyword>
<evidence type="ECO:0000256" key="2">
    <source>
        <dbReference type="ARBA" id="ARBA00022833"/>
    </source>
</evidence>
<sequence length="345" mass="37713">MRALRLFGAGDIRLVEIPEPQITEEEILLKTDAAAVCGTDIRMWKNGHKGVDAEHPLTLGHEFSGTIVETGSKVPFYKKGMKVAMQPNIGCGICDRCVSGAFHLCESYKAFGINMDGAFAEYVRIPAEAVIRGNLMVLPEGVTPQEAAVVEPLSCAYNGFTKCHVKPGERAMVVGAGAIGMCHAMLLHMAGARVLVNDIQEERLAYCKSIFPFIDTYTGGELPEYVRDWTGGRGLDVAVVACPAPQAQAMMPELMNIGGRINFFGGLPAEKEPVPIDTNQVHYKELYLTGSTRSSIAQFRKTMEFVAENLLNVKLLITDCYSLEEAMTAFDKAARAQGIKHVFRF</sequence>
<dbReference type="RefSeq" id="WP_069155708.1">
    <property type="nucleotide sequence ID" value="NZ_DBFYTC010000028.1"/>
</dbReference>
<name>A0A1E3AWA6_9FIRM</name>
<dbReference type="EMBL" id="MCGI01000001">
    <property type="protein sequence ID" value="ODM12914.1"/>
    <property type="molecule type" value="Genomic_DNA"/>
</dbReference>
<dbReference type="InterPro" id="IPR013149">
    <property type="entry name" value="ADH-like_C"/>
</dbReference>
<dbReference type="PROSITE" id="PS00059">
    <property type="entry name" value="ADH_ZINC"/>
    <property type="match status" value="1"/>
</dbReference>
<comment type="cofactor">
    <cofactor evidence="4">
        <name>Zn(2+)</name>
        <dbReference type="ChEBI" id="CHEBI:29105"/>
    </cofactor>
</comment>
<comment type="similarity">
    <text evidence="4">Belongs to the zinc-containing alcohol dehydrogenase family.</text>
</comment>
<dbReference type="InterPro" id="IPR050129">
    <property type="entry name" value="Zn_alcohol_dh"/>
</dbReference>
<evidence type="ECO:0000313" key="7">
    <source>
        <dbReference type="Proteomes" id="UP000095003"/>
    </source>
</evidence>
<dbReference type="InterPro" id="IPR002328">
    <property type="entry name" value="ADH_Zn_CS"/>
</dbReference>
<dbReference type="InterPro" id="IPR020843">
    <property type="entry name" value="ER"/>
</dbReference>
<dbReference type="InterPro" id="IPR013154">
    <property type="entry name" value="ADH-like_N"/>
</dbReference>
<dbReference type="EC" id="1.1.1.14" evidence="6"/>
<feature type="domain" description="Enoyl reductase (ER)" evidence="5">
    <location>
        <begin position="8"/>
        <end position="343"/>
    </location>
</feature>
<dbReference type="PANTHER" id="PTHR43401:SF2">
    <property type="entry name" value="L-THREONINE 3-DEHYDROGENASE"/>
    <property type="match status" value="1"/>
</dbReference>
<organism evidence="6 7">
    <name type="scientific">Eisenbergiella tayi</name>
    <dbReference type="NCBI Taxonomy" id="1432052"/>
    <lineage>
        <taxon>Bacteria</taxon>
        <taxon>Bacillati</taxon>
        <taxon>Bacillota</taxon>
        <taxon>Clostridia</taxon>
        <taxon>Lachnospirales</taxon>
        <taxon>Lachnospiraceae</taxon>
        <taxon>Eisenbergiella</taxon>
    </lineage>
</organism>
<dbReference type="GeneID" id="93299144"/>
<dbReference type="Gene3D" id="3.90.180.10">
    <property type="entry name" value="Medium-chain alcohol dehydrogenases, catalytic domain"/>
    <property type="match status" value="1"/>
</dbReference>
<protein>
    <submittedName>
        <fullName evidence="6">Sorbitol dehydrogenase</fullName>
        <ecNumber evidence="6">1.1.1.14</ecNumber>
    </submittedName>
</protein>
<dbReference type="GO" id="GO:0008270">
    <property type="term" value="F:zinc ion binding"/>
    <property type="evidence" value="ECO:0007669"/>
    <property type="project" value="InterPro"/>
</dbReference>
<evidence type="ECO:0000256" key="4">
    <source>
        <dbReference type="RuleBase" id="RU361277"/>
    </source>
</evidence>
<dbReference type="Proteomes" id="UP000095003">
    <property type="component" value="Unassembled WGS sequence"/>
</dbReference>
<dbReference type="SMART" id="SM00829">
    <property type="entry name" value="PKS_ER"/>
    <property type="match status" value="1"/>
</dbReference>